<dbReference type="CDD" id="cd02248">
    <property type="entry name" value="Peptidase_C1A"/>
    <property type="match status" value="1"/>
</dbReference>
<evidence type="ECO:0000313" key="11">
    <source>
        <dbReference type="Proteomes" id="UP001152888"/>
    </source>
</evidence>
<dbReference type="InterPro" id="IPR039417">
    <property type="entry name" value="Peptidase_C1A_papain-like"/>
</dbReference>
<evidence type="ECO:0000256" key="2">
    <source>
        <dbReference type="ARBA" id="ARBA00022670"/>
    </source>
</evidence>
<dbReference type="Proteomes" id="UP001152888">
    <property type="component" value="Unassembled WGS sequence"/>
</dbReference>
<comment type="similarity">
    <text evidence="1">Belongs to the peptidase C1 family.</text>
</comment>
<sequence length="325" mass="36366">MKLFIVTFTILIPTIYCLSDQEEWQQFKTQHGKAYRSLLEEKIRFDIFKSNLRMIDEHNERFSNGEETFEVRINQFGDLSQEEFRQMLSLQKDQIPDRGGNLALLDGNEDLPEEVDWRARGAVTTVKQQGNCGSCWAFSAVGAIEGQIFLKNGILEPLSAQNLIDCARGKYHNEGCYGGSMKSAFNYTRDHGVLTDQEYPYVSYSGKEGKCKKQGGVKISGYKVTPEGDEQALAKAVALIGPVSVGLDATHMQFYSGGVITKKSGCKNELDDLDHGVLVVAYSEDYWLIKNSWGTTWGEQGYLRLKRNDGNTCGVASIVSYPTLD</sequence>
<dbReference type="SUPFAM" id="SSF54001">
    <property type="entry name" value="Cysteine proteinases"/>
    <property type="match status" value="1"/>
</dbReference>
<evidence type="ECO:0000256" key="5">
    <source>
        <dbReference type="ARBA" id="ARBA00023145"/>
    </source>
</evidence>
<dbReference type="Pfam" id="PF00112">
    <property type="entry name" value="Peptidase_C1"/>
    <property type="match status" value="1"/>
</dbReference>
<dbReference type="FunFam" id="3.90.70.10:FF:000006">
    <property type="entry name" value="Cathepsin S"/>
    <property type="match status" value="1"/>
</dbReference>
<dbReference type="InterPro" id="IPR025661">
    <property type="entry name" value="Pept_asp_AS"/>
</dbReference>
<comment type="caution">
    <text evidence="10">The sequence shown here is derived from an EMBL/GenBank/DDBJ whole genome shotgun (WGS) entry which is preliminary data.</text>
</comment>
<keyword evidence="7" id="KW-0732">Signal</keyword>
<keyword evidence="3" id="KW-0378">Hydrolase</keyword>
<keyword evidence="4" id="KW-0788">Thiol protease</keyword>
<accession>A0A9P0L7U3</accession>
<dbReference type="PANTHER" id="PTHR12411">
    <property type="entry name" value="CYSTEINE PROTEASE FAMILY C1-RELATED"/>
    <property type="match status" value="1"/>
</dbReference>
<keyword evidence="2" id="KW-0645">Protease</keyword>
<dbReference type="SMART" id="SM00848">
    <property type="entry name" value="Inhibitor_I29"/>
    <property type="match status" value="1"/>
</dbReference>
<organism evidence="10 11">
    <name type="scientific">Acanthoscelides obtectus</name>
    <name type="common">Bean weevil</name>
    <name type="synonym">Bruchus obtectus</name>
    <dbReference type="NCBI Taxonomy" id="200917"/>
    <lineage>
        <taxon>Eukaryota</taxon>
        <taxon>Metazoa</taxon>
        <taxon>Ecdysozoa</taxon>
        <taxon>Arthropoda</taxon>
        <taxon>Hexapoda</taxon>
        <taxon>Insecta</taxon>
        <taxon>Pterygota</taxon>
        <taxon>Neoptera</taxon>
        <taxon>Endopterygota</taxon>
        <taxon>Coleoptera</taxon>
        <taxon>Polyphaga</taxon>
        <taxon>Cucujiformia</taxon>
        <taxon>Chrysomeloidea</taxon>
        <taxon>Chrysomelidae</taxon>
        <taxon>Bruchinae</taxon>
        <taxon>Bruchini</taxon>
        <taxon>Acanthoscelides</taxon>
    </lineage>
</organism>
<evidence type="ECO:0000256" key="1">
    <source>
        <dbReference type="ARBA" id="ARBA00008455"/>
    </source>
</evidence>
<dbReference type="PROSITE" id="PS00139">
    <property type="entry name" value="THIOL_PROTEASE_CYS"/>
    <property type="match status" value="1"/>
</dbReference>
<proteinExistence type="inferred from homology"/>
<dbReference type="InterPro" id="IPR013128">
    <property type="entry name" value="Peptidase_C1A"/>
</dbReference>
<reference evidence="10" key="1">
    <citation type="submission" date="2022-03" db="EMBL/GenBank/DDBJ databases">
        <authorList>
            <person name="Sayadi A."/>
        </authorList>
    </citation>
    <scope>NUCLEOTIDE SEQUENCE</scope>
</reference>
<dbReference type="EMBL" id="CAKOFQ010007010">
    <property type="protein sequence ID" value="CAH1987101.1"/>
    <property type="molecule type" value="Genomic_DNA"/>
</dbReference>
<dbReference type="OrthoDB" id="10253408at2759"/>
<name>A0A9P0L7U3_ACAOB</name>
<evidence type="ECO:0000256" key="7">
    <source>
        <dbReference type="SAM" id="SignalP"/>
    </source>
</evidence>
<feature type="signal peptide" evidence="7">
    <location>
        <begin position="1"/>
        <end position="17"/>
    </location>
</feature>
<keyword evidence="6" id="KW-1015">Disulfide bond</keyword>
<dbReference type="AlphaFoldDB" id="A0A9P0L7U3"/>
<gene>
    <name evidence="10" type="ORF">ACAOBT_LOCUS17668</name>
</gene>
<keyword evidence="5" id="KW-0865">Zymogen</keyword>
<evidence type="ECO:0000313" key="10">
    <source>
        <dbReference type="EMBL" id="CAH1987101.1"/>
    </source>
</evidence>
<dbReference type="GO" id="GO:0008234">
    <property type="term" value="F:cysteine-type peptidase activity"/>
    <property type="evidence" value="ECO:0007669"/>
    <property type="project" value="UniProtKB-KW"/>
</dbReference>
<evidence type="ECO:0000259" key="8">
    <source>
        <dbReference type="SMART" id="SM00645"/>
    </source>
</evidence>
<dbReference type="GO" id="GO:0006508">
    <property type="term" value="P:proteolysis"/>
    <property type="evidence" value="ECO:0007669"/>
    <property type="project" value="UniProtKB-KW"/>
</dbReference>
<feature type="domain" description="Cathepsin propeptide inhibitor" evidence="9">
    <location>
        <begin position="24"/>
        <end position="84"/>
    </location>
</feature>
<dbReference type="Pfam" id="PF08246">
    <property type="entry name" value="Inhibitor_I29"/>
    <property type="match status" value="1"/>
</dbReference>
<dbReference type="PRINTS" id="PR00705">
    <property type="entry name" value="PAPAIN"/>
</dbReference>
<feature type="domain" description="Peptidase C1A papain C-terminal" evidence="8">
    <location>
        <begin position="111"/>
        <end position="323"/>
    </location>
</feature>
<dbReference type="InterPro" id="IPR000668">
    <property type="entry name" value="Peptidase_C1A_C"/>
</dbReference>
<keyword evidence="11" id="KW-1185">Reference proteome</keyword>
<dbReference type="PROSITE" id="PS00640">
    <property type="entry name" value="THIOL_PROTEASE_ASN"/>
    <property type="match status" value="1"/>
</dbReference>
<dbReference type="SMART" id="SM00645">
    <property type="entry name" value="Pept_C1"/>
    <property type="match status" value="1"/>
</dbReference>
<evidence type="ECO:0000256" key="4">
    <source>
        <dbReference type="ARBA" id="ARBA00022807"/>
    </source>
</evidence>
<feature type="chain" id="PRO_5040185513" evidence="7">
    <location>
        <begin position="18"/>
        <end position="325"/>
    </location>
</feature>
<dbReference type="InterPro" id="IPR013201">
    <property type="entry name" value="Prot_inhib_I29"/>
</dbReference>
<evidence type="ECO:0000256" key="6">
    <source>
        <dbReference type="ARBA" id="ARBA00023157"/>
    </source>
</evidence>
<evidence type="ECO:0000259" key="9">
    <source>
        <dbReference type="SMART" id="SM00848"/>
    </source>
</evidence>
<dbReference type="InterPro" id="IPR000169">
    <property type="entry name" value="Pept_cys_AS"/>
</dbReference>
<dbReference type="Gene3D" id="3.90.70.10">
    <property type="entry name" value="Cysteine proteinases"/>
    <property type="match status" value="1"/>
</dbReference>
<dbReference type="InterPro" id="IPR038765">
    <property type="entry name" value="Papain-like_cys_pep_sf"/>
</dbReference>
<protein>
    <submittedName>
        <fullName evidence="10">Uncharacterized protein</fullName>
    </submittedName>
</protein>
<evidence type="ECO:0000256" key="3">
    <source>
        <dbReference type="ARBA" id="ARBA00022801"/>
    </source>
</evidence>